<dbReference type="InterPro" id="IPR044887">
    <property type="entry name" value="SoDot-IcmSS_sf"/>
</dbReference>
<dbReference type="Pfam" id="PF16848">
    <property type="entry name" value="SoDot-IcmSS"/>
    <property type="match status" value="1"/>
</dbReference>
<feature type="region of interest" description="Disordered" evidence="1">
    <location>
        <begin position="215"/>
        <end position="254"/>
    </location>
</feature>
<dbReference type="InterPro" id="IPR031758">
    <property type="entry name" value="SoDot-IcmSS"/>
</dbReference>
<dbReference type="OrthoDB" id="5650225at2"/>
<proteinExistence type="predicted"/>
<feature type="compositionally biased region" description="Low complexity" evidence="1">
    <location>
        <begin position="215"/>
        <end position="233"/>
    </location>
</feature>
<dbReference type="EMBL" id="LNZC01000007">
    <property type="protein sequence ID" value="KTD81172.1"/>
    <property type="molecule type" value="Genomic_DNA"/>
</dbReference>
<protein>
    <submittedName>
        <fullName evidence="2">Dot/Icm T4SS effector</fullName>
    </submittedName>
</protein>
<dbReference type="AlphaFoldDB" id="A0A0W1AIT2"/>
<keyword evidence="3" id="KW-1185">Reference proteome</keyword>
<name>A0A0W1AIT2_9GAMM</name>
<evidence type="ECO:0000313" key="3">
    <source>
        <dbReference type="Proteomes" id="UP000054662"/>
    </source>
</evidence>
<evidence type="ECO:0000256" key="1">
    <source>
        <dbReference type="SAM" id="MobiDB-lite"/>
    </source>
</evidence>
<evidence type="ECO:0000313" key="2">
    <source>
        <dbReference type="EMBL" id="KTD81172.1"/>
    </source>
</evidence>
<dbReference type="RefSeq" id="WP_058492676.1">
    <property type="nucleotide sequence ID" value="NZ_CBCRUR010000014.1"/>
</dbReference>
<comment type="caution">
    <text evidence="2">The sequence shown here is derived from an EMBL/GenBank/DDBJ whole genome shotgun (WGS) entry which is preliminary data.</text>
</comment>
<gene>
    <name evidence="2" type="ORF">Lwor_0850</name>
</gene>
<reference evidence="2 3" key="1">
    <citation type="submission" date="2015-11" db="EMBL/GenBank/DDBJ databases">
        <title>Genomic analysis of 38 Legionella species identifies large and diverse effector repertoires.</title>
        <authorList>
            <person name="Burstein D."/>
            <person name="Amaro F."/>
            <person name="Zusman T."/>
            <person name="Lifshitz Z."/>
            <person name="Cohen O."/>
            <person name="Gilbert J.A."/>
            <person name="Pupko T."/>
            <person name="Shuman H.A."/>
            <person name="Segal G."/>
        </authorList>
    </citation>
    <scope>NUCLEOTIDE SEQUENCE [LARGE SCALE GENOMIC DNA]</scope>
    <source>
        <strain evidence="2 3">ATCC 49508</strain>
    </source>
</reference>
<accession>A0A0W1AIT2</accession>
<organism evidence="2 3">
    <name type="scientific">Legionella worsleiensis</name>
    <dbReference type="NCBI Taxonomy" id="45076"/>
    <lineage>
        <taxon>Bacteria</taxon>
        <taxon>Pseudomonadati</taxon>
        <taxon>Pseudomonadota</taxon>
        <taxon>Gammaproteobacteria</taxon>
        <taxon>Legionellales</taxon>
        <taxon>Legionellaceae</taxon>
        <taxon>Legionella</taxon>
    </lineage>
</organism>
<sequence length="254" mass="28613">MSFELVAYKLLKQRIMESIATLIIAHAPSEEEKKRLQQLIAEHSYSASDSGSDEKYLEFLWNKLEKISGPRQVQSRVLLKTIELLNGEDDLRKAALVLNTLAFYIHEKIVETYSGICSFVTSPDSSTLKRGLYNSLNLKDNVPNDIDLAKMYEALLEFLNHHVYVEGFSPEGYLHIQPFDIKEYSVEDDINDLTLKQAHAVIKNNNAAKVKYKQSGGSLKSSSSIFSSSPSQSYLRTSSTPSAEPVPMPSRRFS</sequence>
<dbReference type="Gene3D" id="6.10.280.170">
    <property type="entry name" value="Substrate of the Dot/Icm secretion system"/>
    <property type="match status" value="1"/>
</dbReference>
<dbReference type="Proteomes" id="UP000054662">
    <property type="component" value="Unassembled WGS sequence"/>
</dbReference>
<dbReference type="Gene3D" id="1.20.1440.330">
    <property type="match status" value="1"/>
</dbReference>
<dbReference type="PATRIC" id="fig|45076.6.peg.923"/>